<evidence type="ECO:0000259" key="1">
    <source>
        <dbReference type="Pfam" id="PF01814"/>
    </source>
</evidence>
<dbReference type="Gene3D" id="1.20.120.520">
    <property type="entry name" value="nmb1532 protein domain like"/>
    <property type="match status" value="1"/>
</dbReference>
<dbReference type="Pfam" id="PF01814">
    <property type="entry name" value="Hemerythrin"/>
    <property type="match status" value="1"/>
</dbReference>
<accession>A0AA41X8Q5</accession>
<dbReference type="Proteomes" id="UP001156102">
    <property type="component" value="Unassembled WGS sequence"/>
</dbReference>
<organism evidence="2 3">
    <name type="scientific">Ectobacillus ponti</name>
    <dbReference type="NCBI Taxonomy" id="2961894"/>
    <lineage>
        <taxon>Bacteria</taxon>
        <taxon>Bacillati</taxon>
        <taxon>Bacillota</taxon>
        <taxon>Bacilli</taxon>
        <taxon>Bacillales</taxon>
        <taxon>Bacillaceae</taxon>
        <taxon>Ectobacillus</taxon>
    </lineage>
</organism>
<sequence length="169" mass="19624">MRTNPCPLSFCPPLRRLQQEHEVLQQHLLSILQAGDHISLQVSYEEDLLPLRRQVKAFSQALFAHFHREETLLYPLLAKQLQTKYGPIAVIEFEHEQIRFHLRTFLAHTEQMAGQLPRAEVKSLLYHLTEACDIMAGHFEKEESLLYPLAEKLLDTQDKHSLAKTMDVS</sequence>
<dbReference type="EMBL" id="JANCLT010000005">
    <property type="protein sequence ID" value="MCP8969183.1"/>
    <property type="molecule type" value="Genomic_DNA"/>
</dbReference>
<evidence type="ECO:0000313" key="2">
    <source>
        <dbReference type="EMBL" id="MCP8969183.1"/>
    </source>
</evidence>
<name>A0AA41X8Q5_9BACI</name>
<dbReference type="InterPro" id="IPR012312">
    <property type="entry name" value="Hemerythrin-like"/>
</dbReference>
<keyword evidence="3" id="KW-1185">Reference proteome</keyword>
<protein>
    <submittedName>
        <fullName evidence="2">Hemerythrin domain-containing protein</fullName>
    </submittedName>
</protein>
<dbReference type="PANTHER" id="PTHR39966:SF3">
    <property type="entry name" value="DUF438 DOMAIN-CONTAINING PROTEIN"/>
    <property type="match status" value="1"/>
</dbReference>
<feature type="domain" description="Hemerythrin-like" evidence="1">
    <location>
        <begin position="14"/>
        <end position="150"/>
    </location>
</feature>
<comment type="caution">
    <text evidence="2">The sequence shown here is derived from an EMBL/GenBank/DDBJ whole genome shotgun (WGS) entry which is preliminary data.</text>
</comment>
<dbReference type="RefSeq" id="WP_254759096.1">
    <property type="nucleotide sequence ID" value="NZ_JANCLT010000005.1"/>
</dbReference>
<gene>
    <name evidence="2" type="ORF">NK662_11585</name>
</gene>
<dbReference type="PANTHER" id="PTHR39966">
    <property type="entry name" value="BLL2471 PROTEIN-RELATED"/>
    <property type="match status" value="1"/>
</dbReference>
<reference evidence="2" key="1">
    <citation type="submission" date="2022-07" db="EMBL/GenBank/DDBJ databases">
        <authorList>
            <person name="Li W.-J."/>
            <person name="Deng Q.-Q."/>
        </authorList>
    </citation>
    <scope>NUCLEOTIDE SEQUENCE</scope>
    <source>
        <strain evidence="2">SYSU M60031</strain>
    </source>
</reference>
<dbReference type="GO" id="GO:0005886">
    <property type="term" value="C:plasma membrane"/>
    <property type="evidence" value="ECO:0007669"/>
    <property type="project" value="TreeGrafter"/>
</dbReference>
<dbReference type="AlphaFoldDB" id="A0AA41X8Q5"/>
<proteinExistence type="predicted"/>
<evidence type="ECO:0000313" key="3">
    <source>
        <dbReference type="Proteomes" id="UP001156102"/>
    </source>
</evidence>